<reference evidence="2" key="2">
    <citation type="submission" date="2014-09" db="EMBL/GenBank/DDBJ databases">
        <title>Criblamydia sequanensis harbors a mega-plasmid encoding arsenite resistance.</title>
        <authorList>
            <person name="Bertelli C."/>
            <person name="Goesmann A."/>
            <person name="Greub G."/>
        </authorList>
    </citation>
    <scope>NUCLEOTIDE SEQUENCE [LARGE SCALE GENOMIC DNA]</scope>
    <source>
        <strain evidence="2">CRIB-18</strain>
    </source>
</reference>
<accession>A0A090CZL9</accession>
<proteinExistence type="predicted"/>
<keyword evidence="3" id="KW-1185">Reference proteome</keyword>
<dbReference type="EMBL" id="CCEJ010000007">
    <property type="protein sequence ID" value="CDR34391.1"/>
    <property type="molecule type" value="Genomic_DNA"/>
</dbReference>
<sequence>MDLLKIYSSVSPKVEKKALFKGSFIAGVGVLLLAFSGSFIREPLLKIWGLPILILSASLLTYGLLPYRRLMRLQRKPNEIIVSEELLQYVENNKRQITLPLSLIKKVSYLEDKNDYGIGIWLKSSKYSEKIIVHNPSFDLQKKVNQSEKKWKCDLFFPYFSRRSFTRIGFIGEDAEDS</sequence>
<dbReference type="RefSeq" id="WP_041017918.1">
    <property type="nucleotide sequence ID" value="NZ_CCEJ010000007.1"/>
</dbReference>
<dbReference type="OrthoDB" id="21358at2"/>
<keyword evidence="1" id="KW-1133">Transmembrane helix</keyword>
<evidence type="ECO:0000313" key="2">
    <source>
        <dbReference type="EMBL" id="CDR34391.1"/>
    </source>
</evidence>
<dbReference type="AlphaFoldDB" id="A0A090CZL9"/>
<comment type="caution">
    <text evidence="2">The sequence shown here is derived from an EMBL/GenBank/DDBJ whole genome shotgun (WGS) entry which is preliminary data.</text>
</comment>
<keyword evidence="1" id="KW-0812">Transmembrane</keyword>
<evidence type="ECO:0000313" key="3">
    <source>
        <dbReference type="Proteomes" id="UP000031552"/>
    </source>
</evidence>
<keyword evidence="1" id="KW-0472">Membrane</keyword>
<feature type="transmembrane region" description="Helical" evidence="1">
    <location>
        <begin position="20"/>
        <end position="41"/>
    </location>
</feature>
<feature type="transmembrane region" description="Helical" evidence="1">
    <location>
        <begin position="47"/>
        <end position="65"/>
    </location>
</feature>
<protein>
    <submittedName>
        <fullName evidence="2">Conserved putative membrane protein</fullName>
    </submittedName>
</protein>
<dbReference type="Proteomes" id="UP000031552">
    <property type="component" value="Unassembled WGS sequence"/>
</dbReference>
<evidence type="ECO:0000256" key="1">
    <source>
        <dbReference type="SAM" id="Phobius"/>
    </source>
</evidence>
<dbReference type="eggNOG" id="ENOG5032YBY">
    <property type="taxonomic scope" value="Bacteria"/>
</dbReference>
<organism evidence="2 3">
    <name type="scientific">Candidatus Criblamydia sequanensis CRIB-18</name>
    <dbReference type="NCBI Taxonomy" id="1437425"/>
    <lineage>
        <taxon>Bacteria</taxon>
        <taxon>Pseudomonadati</taxon>
        <taxon>Chlamydiota</taxon>
        <taxon>Chlamydiia</taxon>
        <taxon>Parachlamydiales</taxon>
        <taxon>Candidatus Criblamydiaceae</taxon>
        <taxon>Candidatus Criblamydia</taxon>
    </lineage>
</organism>
<reference evidence="2" key="1">
    <citation type="submission" date="2013-12" db="EMBL/GenBank/DDBJ databases">
        <authorList>
            <person name="Linke B."/>
        </authorList>
    </citation>
    <scope>NUCLEOTIDE SEQUENCE [LARGE SCALE GENOMIC DNA]</scope>
    <source>
        <strain evidence="2">CRIB-18</strain>
    </source>
</reference>
<gene>
    <name evidence="2" type="ORF">CSEC_1577</name>
</gene>
<name>A0A090CZL9_9BACT</name>